<dbReference type="Proteomes" id="UP000321947">
    <property type="component" value="Unassembled WGS sequence"/>
</dbReference>
<evidence type="ECO:0000313" key="3">
    <source>
        <dbReference type="Proteomes" id="UP000321393"/>
    </source>
</evidence>
<gene>
    <name evidence="2" type="ORF">E5676_scaffold250G001420</name>
    <name evidence="1" type="ORF">E6C27_scaffold89G001410</name>
</gene>
<dbReference type="Proteomes" id="UP000321393">
    <property type="component" value="Unassembled WGS sequence"/>
</dbReference>
<organism evidence="2 4">
    <name type="scientific">Cucumis melo var. makuwa</name>
    <name type="common">Oriental melon</name>
    <dbReference type="NCBI Taxonomy" id="1194695"/>
    <lineage>
        <taxon>Eukaryota</taxon>
        <taxon>Viridiplantae</taxon>
        <taxon>Streptophyta</taxon>
        <taxon>Embryophyta</taxon>
        <taxon>Tracheophyta</taxon>
        <taxon>Spermatophyta</taxon>
        <taxon>Magnoliopsida</taxon>
        <taxon>eudicotyledons</taxon>
        <taxon>Gunneridae</taxon>
        <taxon>Pentapetalae</taxon>
        <taxon>rosids</taxon>
        <taxon>fabids</taxon>
        <taxon>Cucurbitales</taxon>
        <taxon>Cucurbitaceae</taxon>
        <taxon>Benincaseae</taxon>
        <taxon>Cucumis</taxon>
    </lineage>
</organism>
<sequence length="70" mass="8031">MDSEVLGYSFEVVYKPGLKNKVADALSRMPPTVHLYTLTAQTLIDLTVIKEEVEKEEHLRKIRSELEKAE</sequence>
<comment type="caution">
    <text evidence="2">The sequence shown here is derived from an EMBL/GenBank/DDBJ whole genome shotgun (WGS) entry which is preliminary data.</text>
</comment>
<proteinExistence type="predicted"/>
<dbReference type="EMBL" id="SSTE01004728">
    <property type="protein sequence ID" value="KAA0061891.1"/>
    <property type="molecule type" value="Genomic_DNA"/>
</dbReference>
<dbReference type="OrthoDB" id="1751703at2759"/>
<protein>
    <submittedName>
        <fullName evidence="2">Transposon Tf2-1 polyprotein isoform X1</fullName>
    </submittedName>
</protein>
<dbReference type="EMBL" id="SSTD01004111">
    <property type="protein sequence ID" value="TYK24039.1"/>
    <property type="molecule type" value="Genomic_DNA"/>
</dbReference>
<evidence type="ECO:0000313" key="2">
    <source>
        <dbReference type="EMBL" id="TYK24039.1"/>
    </source>
</evidence>
<evidence type="ECO:0000313" key="1">
    <source>
        <dbReference type="EMBL" id="KAA0061891.1"/>
    </source>
</evidence>
<dbReference type="AlphaFoldDB" id="A0A5D3DL84"/>
<reference evidence="3 4" key="1">
    <citation type="submission" date="2019-08" db="EMBL/GenBank/DDBJ databases">
        <title>Draft genome sequences of two oriental melons (Cucumis melo L. var makuwa).</title>
        <authorList>
            <person name="Kwon S.-Y."/>
        </authorList>
    </citation>
    <scope>NUCLEOTIDE SEQUENCE [LARGE SCALE GENOMIC DNA]</scope>
    <source>
        <strain evidence="4">cv. Chang Bougi</strain>
        <strain evidence="3">cv. SW 3</strain>
        <tissue evidence="2">Leaf</tissue>
    </source>
</reference>
<name>A0A5D3DL84_CUCMM</name>
<accession>A0A5D3DL84</accession>
<evidence type="ECO:0000313" key="4">
    <source>
        <dbReference type="Proteomes" id="UP000321947"/>
    </source>
</evidence>